<dbReference type="VEuPathDB" id="FungiDB:LEMA_P093850.1"/>
<dbReference type="AlphaFoldDB" id="E5A3V2"/>
<evidence type="ECO:0000313" key="2">
    <source>
        <dbReference type="EMBL" id="CBX97976.1"/>
    </source>
</evidence>
<name>E5A3V2_LEPMJ</name>
<accession>E5A3V2</accession>
<proteinExistence type="predicted"/>
<gene>
    <name evidence="2" type="ORF">LEMA_P093850.1</name>
</gene>
<dbReference type="EMBL" id="FP929133">
    <property type="protein sequence ID" value="CBX97976.1"/>
    <property type="molecule type" value="Genomic_DNA"/>
</dbReference>
<feature type="region of interest" description="Disordered" evidence="1">
    <location>
        <begin position="91"/>
        <end position="118"/>
    </location>
</feature>
<reference evidence="3" key="1">
    <citation type="journal article" date="2011" name="Nat. Commun.">
        <title>Effector diversification within compartments of the Leptosphaeria maculans genome affected by Repeat-Induced Point mutations.</title>
        <authorList>
            <person name="Rouxel T."/>
            <person name="Grandaubert J."/>
            <person name="Hane J.K."/>
            <person name="Hoede C."/>
            <person name="van de Wouw A.P."/>
            <person name="Couloux A."/>
            <person name="Dominguez V."/>
            <person name="Anthouard V."/>
            <person name="Bally P."/>
            <person name="Bourras S."/>
            <person name="Cozijnsen A.J."/>
            <person name="Ciuffetti L.M."/>
            <person name="Degrave A."/>
            <person name="Dilmaghani A."/>
            <person name="Duret L."/>
            <person name="Fudal I."/>
            <person name="Goodwin S.B."/>
            <person name="Gout L."/>
            <person name="Glaser N."/>
            <person name="Linglin J."/>
            <person name="Kema G.H.J."/>
            <person name="Lapalu N."/>
            <person name="Lawrence C.B."/>
            <person name="May K."/>
            <person name="Meyer M."/>
            <person name="Ollivier B."/>
            <person name="Poulain J."/>
            <person name="Schoch C.L."/>
            <person name="Simon A."/>
            <person name="Spatafora J.W."/>
            <person name="Stachowiak A."/>
            <person name="Turgeon B.G."/>
            <person name="Tyler B.M."/>
            <person name="Vincent D."/>
            <person name="Weissenbach J."/>
            <person name="Amselem J."/>
            <person name="Quesneville H."/>
            <person name="Oliver R.P."/>
            <person name="Wincker P."/>
            <person name="Balesdent M.-H."/>
            <person name="Howlett B.J."/>
        </authorList>
    </citation>
    <scope>NUCLEOTIDE SEQUENCE [LARGE SCALE GENOMIC DNA]</scope>
    <source>
        <strain evidence="3">JN3 / isolate v23.1.3 / race Av1-4-5-6-7-8</strain>
    </source>
</reference>
<dbReference type="InParanoid" id="E5A3V2"/>
<keyword evidence="3" id="KW-1185">Reference proteome</keyword>
<dbReference type="HOGENOM" id="CLU_1970947_0_0_1"/>
<protein>
    <submittedName>
        <fullName evidence="2">Predicted protein</fullName>
    </submittedName>
</protein>
<sequence>MKVLLEAIVGCECTVMSCRAIVGSGDDHAADYVLGTCIATGSTGNETHLLLPGVPYKSDDVGLQEVTSLGVAGRKAADTALLGHAPGLERGMEGAKLGSGRKPGKARSCAPGHSIQTPREYHVVGSE</sequence>
<evidence type="ECO:0000313" key="3">
    <source>
        <dbReference type="Proteomes" id="UP000002668"/>
    </source>
</evidence>
<evidence type="ECO:0000256" key="1">
    <source>
        <dbReference type="SAM" id="MobiDB-lite"/>
    </source>
</evidence>
<organism evidence="3">
    <name type="scientific">Leptosphaeria maculans (strain JN3 / isolate v23.1.3 / race Av1-4-5-6-7-8)</name>
    <name type="common">Blackleg fungus</name>
    <name type="synonym">Phoma lingam</name>
    <dbReference type="NCBI Taxonomy" id="985895"/>
    <lineage>
        <taxon>Eukaryota</taxon>
        <taxon>Fungi</taxon>
        <taxon>Dikarya</taxon>
        <taxon>Ascomycota</taxon>
        <taxon>Pezizomycotina</taxon>
        <taxon>Dothideomycetes</taxon>
        <taxon>Pleosporomycetidae</taxon>
        <taxon>Pleosporales</taxon>
        <taxon>Pleosporineae</taxon>
        <taxon>Leptosphaeriaceae</taxon>
        <taxon>Plenodomus</taxon>
        <taxon>Plenodomus lingam/Leptosphaeria maculans species complex</taxon>
    </lineage>
</organism>
<dbReference type="Proteomes" id="UP000002668">
    <property type="component" value="Genome"/>
</dbReference>